<dbReference type="AlphaFoldDB" id="A0A087GYU9"/>
<dbReference type="InterPro" id="IPR008974">
    <property type="entry name" value="TRAF-like"/>
</dbReference>
<sequence>MGNEIDNKFTMVIKDLCSLQSKVIESDKFVIGGCKWRLAVCSTDAGHLTLLLAVADFRTLPRGWSIHAKYRLTVVNQLSERLSQVKETQLWFYQTIPVTDFTEMIPLSKLHDKDGGFFVNEQVKIVAEVDVLEVIGNLDVSVESREPGFK</sequence>
<dbReference type="OrthoDB" id="289038at2759"/>
<dbReference type="eggNOG" id="KOG1987">
    <property type="taxonomic scope" value="Eukaryota"/>
</dbReference>
<keyword evidence="1" id="KW-0175">Coiled coil</keyword>
<dbReference type="Pfam" id="PF22486">
    <property type="entry name" value="MATH_2"/>
    <property type="match status" value="1"/>
</dbReference>
<accession>A0A087GYU9</accession>
<name>A0A087GYU9_ARAAL</name>
<evidence type="ECO:0000313" key="4">
    <source>
        <dbReference type="Proteomes" id="UP000029120"/>
    </source>
</evidence>
<keyword evidence="4" id="KW-1185">Reference proteome</keyword>
<evidence type="ECO:0000313" key="3">
    <source>
        <dbReference type="EMBL" id="KFK35051.1"/>
    </source>
</evidence>
<dbReference type="Gramene" id="KFK35051">
    <property type="protein sequence ID" value="KFK35051"/>
    <property type="gene ID" value="AALP_AA5G228200"/>
</dbReference>
<proteinExistence type="predicted"/>
<dbReference type="InterPro" id="IPR002083">
    <property type="entry name" value="MATH/TRAF_dom"/>
</dbReference>
<evidence type="ECO:0000256" key="1">
    <source>
        <dbReference type="ARBA" id="ARBA00023054"/>
    </source>
</evidence>
<dbReference type="PANTHER" id="PTHR46236:SF11">
    <property type="entry name" value="TRAF-LIKE SUPERFAMILY PROTEIN"/>
    <property type="match status" value="1"/>
</dbReference>
<evidence type="ECO:0000259" key="2">
    <source>
        <dbReference type="PROSITE" id="PS50144"/>
    </source>
</evidence>
<dbReference type="Proteomes" id="UP000029120">
    <property type="component" value="Chromosome 5"/>
</dbReference>
<dbReference type="PROSITE" id="PS50144">
    <property type="entry name" value="MATH"/>
    <property type="match status" value="1"/>
</dbReference>
<protein>
    <recommendedName>
        <fullName evidence="2">MATH domain-containing protein</fullName>
    </recommendedName>
</protein>
<organism evidence="3 4">
    <name type="scientific">Arabis alpina</name>
    <name type="common">Alpine rock-cress</name>
    <dbReference type="NCBI Taxonomy" id="50452"/>
    <lineage>
        <taxon>Eukaryota</taxon>
        <taxon>Viridiplantae</taxon>
        <taxon>Streptophyta</taxon>
        <taxon>Embryophyta</taxon>
        <taxon>Tracheophyta</taxon>
        <taxon>Spermatophyta</taxon>
        <taxon>Magnoliopsida</taxon>
        <taxon>eudicotyledons</taxon>
        <taxon>Gunneridae</taxon>
        <taxon>Pentapetalae</taxon>
        <taxon>rosids</taxon>
        <taxon>malvids</taxon>
        <taxon>Brassicales</taxon>
        <taxon>Brassicaceae</taxon>
        <taxon>Arabideae</taxon>
        <taxon>Arabis</taxon>
    </lineage>
</organism>
<feature type="domain" description="MATH" evidence="2">
    <location>
        <begin position="6"/>
        <end position="129"/>
    </location>
</feature>
<dbReference type="OMA" id="EFNANEC"/>
<dbReference type="EMBL" id="CM002873">
    <property type="protein sequence ID" value="KFK35051.1"/>
    <property type="molecule type" value="Genomic_DNA"/>
</dbReference>
<dbReference type="InterPro" id="IPR050804">
    <property type="entry name" value="MCC"/>
</dbReference>
<gene>
    <name evidence="3" type="ordered locus">AALP_Aa5g228200</name>
</gene>
<dbReference type="CDD" id="cd00121">
    <property type="entry name" value="MATH"/>
    <property type="match status" value="1"/>
</dbReference>
<dbReference type="SUPFAM" id="SSF49599">
    <property type="entry name" value="TRAF domain-like"/>
    <property type="match status" value="1"/>
</dbReference>
<dbReference type="Gene3D" id="2.60.210.10">
    <property type="entry name" value="Apoptosis, Tumor Necrosis Factor Receptor Associated Protein 2, Chain A"/>
    <property type="match status" value="1"/>
</dbReference>
<dbReference type="PANTHER" id="PTHR46236">
    <property type="entry name" value="TRAF-LIKE SUPERFAMILY PROTEIN"/>
    <property type="match status" value="1"/>
</dbReference>
<reference evidence="4" key="1">
    <citation type="journal article" date="2015" name="Nat. Plants">
        <title>Genome expansion of Arabis alpina linked with retrotransposition and reduced symmetric DNA methylation.</title>
        <authorList>
            <person name="Willing E.M."/>
            <person name="Rawat V."/>
            <person name="Mandakova T."/>
            <person name="Maumus F."/>
            <person name="James G.V."/>
            <person name="Nordstroem K.J."/>
            <person name="Becker C."/>
            <person name="Warthmann N."/>
            <person name="Chica C."/>
            <person name="Szarzynska B."/>
            <person name="Zytnicki M."/>
            <person name="Albani M.C."/>
            <person name="Kiefer C."/>
            <person name="Bergonzi S."/>
            <person name="Castaings L."/>
            <person name="Mateos J.L."/>
            <person name="Berns M.C."/>
            <person name="Bujdoso N."/>
            <person name="Piofczyk T."/>
            <person name="de Lorenzo L."/>
            <person name="Barrero-Sicilia C."/>
            <person name="Mateos I."/>
            <person name="Piednoel M."/>
            <person name="Hagmann J."/>
            <person name="Chen-Min-Tao R."/>
            <person name="Iglesias-Fernandez R."/>
            <person name="Schuster S.C."/>
            <person name="Alonso-Blanco C."/>
            <person name="Roudier F."/>
            <person name="Carbonero P."/>
            <person name="Paz-Ares J."/>
            <person name="Davis S.J."/>
            <person name="Pecinka A."/>
            <person name="Quesneville H."/>
            <person name="Colot V."/>
            <person name="Lysak M.A."/>
            <person name="Weigel D."/>
            <person name="Coupland G."/>
            <person name="Schneeberger K."/>
        </authorList>
    </citation>
    <scope>NUCLEOTIDE SEQUENCE [LARGE SCALE GENOMIC DNA]</scope>
    <source>
        <strain evidence="4">cv. Pajares</strain>
    </source>
</reference>